<dbReference type="PANTHER" id="PTHR33755">
    <property type="entry name" value="TOXIN PARE1-RELATED"/>
    <property type="match status" value="1"/>
</dbReference>
<evidence type="ECO:0000256" key="1">
    <source>
        <dbReference type="ARBA" id="ARBA00006226"/>
    </source>
</evidence>
<gene>
    <name evidence="4" type="ORF">SAMN06297382_1233</name>
</gene>
<dbReference type="EMBL" id="FZQA01000002">
    <property type="protein sequence ID" value="SNT72197.1"/>
    <property type="molecule type" value="Genomic_DNA"/>
</dbReference>
<dbReference type="PIRSF" id="PIRSF029218">
    <property type="entry name" value="ParE"/>
    <property type="match status" value="1"/>
</dbReference>
<accession>A0A239PR49</accession>
<dbReference type="Proteomes" id="UP000198346">
    <property type="component" value="Unassembled WGS sequence"/>
</dbReference>
<proteinExistence type="inferred from homology"/>
<dbReference type="PANTHER" id="PTHR33755:SF9">
    <property type="entry name" value="TOXIN PARE1"/>
    <property type="match status" value="1"/>
</dbReference>
<dbReference type="InterPro" id="IPR035093">
    <property type="entry name" value="RelE/ParE_toxin_dom_sf"/>
</dbReference>
<evidence type="ECO:0000313" key="4">
    <source>
        <dbReference type="EMBL" id="SNT72197.1"/>
    </source>
</evidence>
<organism evidence="4 5">
    <name type="scientific">Amphiplicatus metriothermophilus</name>
    <dbReference type="NCBI Taxonomy" id="1519374"/>
    <lineage>
        <taxon>Bacteria</taxon>
        <taxon>Pseudomonadati</taxon>
        <taxon>Pseudomonadota</taxon>
        <taxon>Alphaproteobacteria</taxon>
        <taxon>Parvularculales</taxon>
        <taxon>Parvularculaceae</taxon>
        <taxon>Amphiplicatus</taxon>
    </lineage>
</organism>
<evidence type="ECO:0000313" key="5">
    <source>
        <dbReference type="Proteomes" id="UP000198346"/>
    </source>
</evidence>
<dbReference type="OrthoDB" id="7173315at2"/>
<keyword evidence="2" id="KW-1277">Toxin-antitoxin system</keyword>
<evidence type="ECO:0000256" key="3">
    <source>
        <dbReference type="PIRNR" id="PIRNR029218"/>
    </source>
</evidence>
<dbReference type="InterPro" id="IPR051803">
    <property type="entry name" value="TA_system_RelE-like_toxin"/>
</dbReference>
<evidence type="ECO:0000256" key="2">
    <source>
        <dbReference type="ARBA" id="ARBA00022649"/>
    </source>
</evidence>
<sequence>MSRYVFSAQARADLDSVLSYTLEGWGARQAKTYLDALETRLQALAKTPSMGRARPDLAEGVLSFPSGSHVIYYKQIRGGIAVVRILHGRRDPSRHI</sequence>
<dbReference type="Pfam" id="PF05016">
    <property type="entry name" value="ParE_toxin"/>
    <property type="match status" value="1"/>
</dbReference>
<dbReference type="InterPro" id="IPR007712">
    <property type="entry name" value="RelE/ParE_toxin"/>
</dbReference>
<dbReference type="Gene3D" id="3.30.2310.20">
    <property type="entry name" value="RelE-like"/>
    <property type="match status" value="1"/>
</dbReference>
<keyword evidence="5" id="KW-1185">Reference proteome</keyword>
<dbReference type="RefSeq" id="WP_089411713.1">
    <property type="nucleotide sequence ID" value="NZ_FZQA01000002.1"/>
</dbReference>
<dbReference type="AlphaFoldDB" id="A0A239PR49"/>
<dbReference type="InterPro" id="IPR028344">
    <property type="entry name" value="ParE1/4"/>
</dbReference>
<protein>
    <recommendedName>
        <fullName evidence="3">Toxin</fullName>
    </recommendedName>
</protein>
<name>A0A239PR49_9PROT</name>
<reference evidence="4 5" key="1">
    <citation type="submission" date="2017-07" db="EMBL/GenBank/DDBJ databases">
        <authorList>
            <person name="Sun Z.S."/>
            <person name="Albrecht U."/>
            <person name="Echele G."/>
            <person name="Lee C.C."/>
        </authorList>
    </citation>
    <scope>NUCLEOTIDE SEQUENCE [LARGE SCALE GENOMIC DNA]</scope>
    <source>
        <strain evidence="4 5">CGMCC 1.12710</strain>
    </source>
</reference>
<comment type="similarity">
    <text evidence="1 3">Belongs to the RelE toxin family.</text>
</comment>